<organism evidence="2">
    <name type="scientific">Solanum chacoense</name>
    <name type="common">Chaco potato</name>
    <dbReference type="NCBI Taxonomy" id="4108"/>
    <lineage>
        <taxon>Eukaryota</taxon>
        <taxon>Viridiplantae</taxon>
        <taxon>Streptophyta</taxon>
        <taxon>Embryophyta</taxon>
        <taxon>Tracheophyta</taxon>
        <taxon>Spermatophyta</taxon>
        <taxon>Magnoliopsida</taxon>
        <taxon>eudicotyledons</taxon>
        <taxon>Gunneridae</taxon>
        <taxon>Pentapetalae</taxon>
        <taxon>asterids</taxon>
        <taxon>lamiids</taxon>
        <taxon>Solanales</taxon>
        <taxon>Solanaceae</taxon>
        <taxon>Solanoideae</taxon>
        <taxon>Solaneae</taxon>
        <taxon>Solanum</taxon>
    </lineage>
</organism>
<evidence type="ECO:0000256" key="1">
    <source>
        <dbReference type="SAM" id="MobiDB-lite"/>
    </source>
</evidence>
<feature type="non-terminal residue" evidence="2">
    <location>
        <position position="1"/>
    </location>
</feature>
<dbReference type="EMBL" id="GEDG01030802">
    <property type="protein sequence ID" value="JAP11728.1"/>
    <property type="molecule type" value="Transcribed_RNA"/>
</dbReference>
<reference evidence="2" key="1">
    <citation type="submission" date="2015-12" db="EMBL/GenBank/DDBJ databases">
        <title>Gene expression during late stages of embryo sac development: a critical building block for successful pollen-pistil interactions.</title>
        <authorList>
            <person name="Liu Y."/>
            <person name="Joly V."/>
            <person name="Sabar M."/>
            <person name="Matton D.P."/>
        </authorList>
    </citation>
    <scope>NUCLEOTIDE SEQUENCE</scope>
</reference>
<feature type="compositionally biased region" description="Basic and acidic residues" evidence="1">
    <location>
        <begin position="49"/>
        <end position="71"/>
    </location>
</feature>
<feature type="region of interest" description="Disordered" evidence="1">
    <location>
        <begin position="46"/>
        <end position="71"/>
    </location>
</feature>
<proteinExistence type="predicted"/>
<accession>A0A0V0GWB4</accession>
<sequence length="106" mass="12402">NLRENPQSQLGYKFAPPKENIKKLISLFAYCPLISDITKIHNQETVSTHAEEHNQETVSTHAEEHNQETVSTHAEEHDLMMVLHFSFLHPAEYWEYYEALIQDLKP</sequence>
<name>A0A0V0GWB4_SOLCH</name>
<protein>
    <submittedName>
        <fullName evidence="2">Putative ovule protein</fullName>
    </submittedName>
</protein>
<dbReference type="AlphaFoldDB" id="A0A0V0GWB4"/>
<evidence type="ECO:0000313" key="2">
    <source>
        <dbReference type="EMBL" id="JAP11728.1"/>
    </source>
</evidence>